<evidence type="ECO:0000256" key="1">
    <source>
        <dbReference type="SAM" id="MobiDB-lite"/>
    </source>
</evidence>
<organism evidence="2 3">
    <name type="scientific">Saitozyma podzolica</name>
    <dbReference type="NCBI Taxonomy" id="1890683"/>
    <lineage>
        <taxon>Eukaryota</taxon>
        <taxon>Fungi</taxon>
        <taxon>Dikarya</taxon>
        <taxon>Basidiomycota</taxon>
        <taxon>Agaricomycotina</taxon>
        <taxon>Tremellomycetes</taxon>
        <taxon>Tremellales</taxon>
        <taxon>Trimorphomycetaceae</taxon>
        <taxon>Saitozyma</taxon>
    </lineage>
</organism>
<sequence length="236" mass="26026">MAKPYTPGKSGRFADLFMDSTKPVTEIQDEYCPYSLTLLGASVNELDELMIRYNSAESYPWKGRGPRNQWVHQDYQASAAVDTWLDDHREVETEMREKADFTNAVWYSATGTQMSEDQHVEGRRAPNARGSDSFTCTWTSESGSEGPALMCTLRVRPPRSSRGMGNQVSERASGTGGERGGRSSDADSDADTGYESSEGSSEESIEDGEAPKGATRELKSSCWTTRVAWREVISSS</sequence>
<gene>
    <name evidence="2" type="ORF">EHS25_008177</name>
</gene>
<name>A0A427YNU8_9TREE</name>
<keyword evidence="3" id="KW-1185">Reference proteome</keyword>
<dbReference type="AlphaFoldDB" id="A0A427YNU8"/>
<dbReference type="EMBL" id="RSCD01000005">
    <property type="protein sequence ID" value="RSH92731.1"/>
    <property type="molecule type" value="Genomic_DNA"/>
</dbReference>
<comment type="caution">
    <text evidence="2">The sequence shown here is derived from an EMBL/GenBank/DDBJ whole genome shotgun (WGS) entry which is preliminary data.</text>
</comment>
<feature type="region of interest" description="Disordered" evidence="1">
    <location>
        <begin position="112"/>
        <end position="221"/>
    </location>
</feature>
<accession>A0A427YNU8</accession>
<evidence type="ECO:0000313" key="2">
    <source>
        <dbReference type="EMBL" id="RSH92731.1"/>
    </source>
</evidence>
<dbReference type="OrthoDB" id="10356973at2759"/>
<evidence type="ECO:0000313" key="3">
    <source>
        <dbReference type="Proteomes" id="UP000279259"/>
    </source>
</evidence>
<reference evidence="2 3" key="1">
    <citation type="submission" date="2018-11" db="EMBL/GenBank/DDBJ databases">
        <title>Genome sequence of Saitozyma podzolica DSM 27192.</title>
        <authorList>
            <person name="Aliyu H."/>
            <person name="Gorte O."/>
            <person name="Ochsenreither K."/>
        </authorList>
    </citation>
    <scope>NUCLEOTIDE SEQUENCE [LARGE SCALE GENOMIC DNA]</scope>
    <source>
        <strain evidence="2 3">DSM 27192</strain>
    </source>
</reference>
<feature type="compositionally biased region" description="Polar residues" evidence="1">
    <location>
        <begin position="130"/>
        <end position="143"/>
    </location>
</feature>
<dbReference type="Proteomes" id="UP000279259">
    <property type="component" value="Unassembled WGS sequence"/>
</dbReference>
<proteinExistence type="predicted"/>
<protein>
    <submittedName>
        <fullName evidence="2">Uncharacterized protein</fullName>
    </submittedName>
</protein>